<evidence type="ECO:0000313" key="1">
    <source>
        <dbReference type="EMBL" id="RZC77897.1"/>
    </source>
</evidence>
<proteinExistence type="predicted"/>
<sequence>KQLRPPPPPAPPPPPSPYSYSCNFLLSSSSSSLVYCSNQNPPLSLYTSTNRAELLTTNKLSELACLTLYLMELDRQRGRGQLVVESPLLWSEDELAHLNGSPMKAAVLEREEGIKSIMSLTRSGLFQDRYFSNTRMIYLRRPFHMRFSSKLLLSFGYVSDPSEMESVISSQGPICPLTDSSLDPKKQVTTQLVKLEKKMLTACLHATAFGTLWRFESGHELGRWKAIEEYRLMHSNTTRLCMQSIPCVMAEMEKLCQNKRELSSFEVRCLFEKFAEMEKLCQNKRELSSFELNCVTCYLSFDITANDPRFERLPCTREGTYDNDWIVDRVT</sequence>
<dbReference type="AlphaFoldDB" id="A0A4Y7KYQ6"/>
<dbReference type="Proteomes" id="UP000316621">
    <property type="component" value="Chromosome 9"/>
</dbReference>
<protein>
    <submittedName>
        <fullName evidence="1">Uncharacterized protein</fullName>
    </submittedName>
</protein>
<accession>A0A4Y7KYQ6</accession>
<gene>
    <name evidence="1" type="ORF">C5167_002109</name>
</gene>
<evidence type="ECO:0000313" key="2">
    <source>
        <dbReference type="Proteomes" id="UP000316621"/>
    </source>
</evidence>
<reference evidence="1 2" key="1">
    <citation type="journal article" date="2018" name="Science">
        <title>The opium poppy genome and morphinan production.</title>
        <authorList>
            <person name="Guo L."/>
            <person name="Winzer T."/>
            <person name="Yang X."/>
            <person name="Li Y."/>
            <person name="Ning Z."/>
            <person name="He Z."/>
            <person name="Teodor R."/>
            <person name="Lu Y."/>
            <person name="Bowser T.A."/>
            <person name="Graham I.A."/>
            <person name="Ye K."/>
        </authorList>
    </citation>
    <scope>NUCLEOTIDE SEQUENCE [LARGE SCALE GENOMIC DNA]</scope>
    <source>
        <strain evidence="2">cv. HN1</strain>
        <tissue evidence="1">Leaves</tissue>
    </source>
</reference>
<keyword evidence="2" id="KW-1185">Reference proteome</keyword>
<feature type="non-terminal residue" evidence="1">
    <location>
        <position position="1"/>
    </location>
</feature>
<organism evidence="1 2">
    <name type="scientific">Papaver somniferum</name>
    <name type="common">Opium poppy</name>
    <dbReference type="NCBI Taxonomy" id="3469"/>
    <lineage>
        <taxon>Eukaryota</taxon>
        <taxon>Viridiplantae</taxon>
        <taxon>Streptophyta</taxon>
        <taxon>Embryophyta</taxon>
        <taxon>Tracheophyta</taxon>
        <taxon>Spermatophyta</taxon>
        <taxon>Magnoliopsida</taxon>
        <taxon>Ranunculales</taxon>
        <taxon>Papaveraceae</taxon>
        <taxon>Papaveroideae</taxon>
        <taxon>Papaver</taxon>
    </lineage>
</organism>
<dbReference type="Gramene" id="RZC77897">
    <property type="protein sequence ID" value="RZC77897"/>
    <property type="gene ID" value="C5167_002109"/>
</dbReference>
<name>A0A4Y7KYQ6_PAPSO</name>
<dbReference type="STRING" id="3469.A0A4Y7KYQ6"/>
<dbReference type="EMBL" id="CM010723">
    <property type="protein sequence ID" value="RZC77897.1"/>
    <property type="molecule type" value="Genomic_DNA"/>
</dbReference>